<reference evidence="4" key="1">
    <citation type="submission" date="2025-08" db="UniProtKB">
        <authorList>
            <consortium name="RefSeq"/>
        </authorList>
    </citation>
    <scope>IDENTIFICATION</scope>
</reference>
<accession>A0ABM0RHC0</accession>
<dbReference type="InterPro" id="IPR033533">
    <property type="entry name" value="PRR27"/>
</dbReference>
<proteinExistence type="predicted"/>
<dbReference type="PANTHER" id="PTHR39415">
    <property type="entry name" value="PROLINE-RICH PROTEIN 27"/>
    <property type="match status" value="1"/>
</dbReference>
<organism evidence="3 4">
    <name type="scientific">Galeopterus variegatus</name>
    <name type="common">Malayan flying lemur</name>
    <name type="synonym">Cynocephalus variegatus</name>
    <dbReference type="NCBI Taxonomy" id="482537"/>
    <lineage>
        <taxon>Eukaryota</taxon>
        <taxon>Metazoa</taxon>
        <taxon>Chordata</taxon>
        <taxon>Craniata</taxon>
        <taxon>Vertebrata</taxon>
        <taxon>Euteleostomi</taxon>
        <taxon>Mammalia</taxon>
        <taxon>Eutheria</taxon>
        <taxon>Euarchontoglires</taxon>
        <taxon>Dermoptera</taxon>
        <taxon>Cynocephalidae</taxon>
        <taxon>Galeopterus</taxon>
    </lineage>
</organism>
<name>A0ABM0RHC0_GALVR</name>
<keyword evidence="3" id="KW-1185">Reference proteome</keyword>
<feature type="chain" id="PRO_5047196957" evidence="2">
    <location>
        <begin position="16"/>
        <end position="186"/>
    </location>
</feature>
<protein>
    <submittedName>
        <fullName evidence="4">Proline-rich protein 27</fullName>
    </submittedName>
</protein>
<feature type="signal peptide" evidence="2">
    <location>
        <begin position="1"/>
        <end position="15"/>
    </location>
</feature>
<dbReference type="GeneID" id="103597907"/>
<gene>
    <name evidence="4" type="primary">PRR27</name>
</gene>
<evidence type="ECO:0000313" key="4">
    <source>
        <dbReference type="RefSeq" id="XP_008580011.1"/>
    </source>
</evidence>
<feature type="region of interest" description="Disordered" evidence="1">
    <location>
        <begin position="99"/>
        <end position="135"/>
    </location>
</feature>
<sequence length="186" mass="19825">MKLLLWACIMCVAFARKKRFPLVGEDDNDYRYPLNPSLPIPNGLQNYNLPPPLYYPSVNTNPNYPGNPDTDTGVPPYPWVFKSSGNAHTYHIPDFPLTTQLTTASPAPPPRPHPPRPRPPPPPGASHLVFPSSVPAAPTAPPIAAKPVVATSAIAEPAAHEPAATKPSPAELAAAELAAAHQTFAN</sequence>
<evidence type="ECO:0000256" key="2">
    <source>
        <dbReference type="SAM" id="SignalP"/>
    </source>
</evidence>
<feature type="compositionally biased region" description="Pro residues" evidence="1">
    <location>
        <begin position="106"/>
        <end position="124"/>
    </location>
</feature>
<keyword evidence="2" id="KW-0732">Signal</keyword>
<evidence type="ECO:0000256" key="1">
    <source>
        <dbReference type="SAM" id="MobiDB-lite"/>
    </source>
</evidence>
<dbReference type="RefSeq" id="XP_008580011.1">
    <property type="nucleotide sequence ID" value="XM_008581789.1"/>
</dbReference>
<dbReference type="PANTHER" id="PTHR39415:SF1">
    <property type="entry name" value="PROLINE-RICH PROTEIN 27"/>
    <property type="match status" value="1"/>
</dbReference>
<evidence type="ECO:0000313" key="3">
    <source>
        <dbReference type="Proteomes" id="UP000694923"/>
    </source>
</evidence>
<dbReference type="Proteomes" id="UP000694923">
    <property type="component" value="Unplaced"/>
</dbReference>